<organism evidence="2 3">
    <name type="scientific">Novimethylophilus kurashikiensis</name>
    <dbReference type="NCBI Taxonomy" id="1825523"/>
    <lineage>
        <taxon>Bacteria</taxon>
        <taxon>Pseudomonadati</taxon>
        <taxon>Pseudomonadota</taxon>
        <taxon>Betaproteobacteria</taxon>
        <taxon>Nitrosomonadales</taxon>
        <taxon>Methylophilaceae</taxon>
        <taxon>Novimethylophilus</taxon>
    </lineage>
</organism>
<reference evidence="2 3" key="1">
    <citation type="journal article" date="2018" name="Environ. Microbiol.">
        <title>Isolation and genomic characterization of Novimethylophilus kurashikiensis gen. nov. sp. nov., a new lanthanide-dependent methylotrophic species of Methylophilaceae.</title>
        <authorList>
            <person name="Lv H."/>
            <person name="Sahin N."/>
            <person name="Tani A."/>
        </authorList>
    </citation>
    <scope>NUCLEOTIDE SEQUENCE [LARGE SCALE GENOMIC DNA]</scope>
    <source>
        <strain evidence="2 3">La2-4</strain>
    </source>
</reference>
<dbReference type="SUPFAM" id="SSF47413">
    <property type="entry name" value="lambda repressor-like DNA-binding domains"/>
    <property type="match status" value="1"/>
</dbReference>
<proteinExistence type="predicted"/>
<dbReference type="CDD" id="cd00093">
    <property type="entry name" value="HTH_XRE"/>
    <property type="match status" value="1"/>
</dbReference>
<dbReference type="Gene3D" id="1.10.260.40">
    <property type="entry name" value="lambda repressor-like DNA-binding domains"/>
    <property type="match status" value="1"/>
</dbReference>
<evidence type="ECO:0000259" key="1">
    <source>
        <dbReference type="PROSITE" id="PS50943"/>
    </source>
</evidence>
<sequence>MKRMRMQLKMSQEALAHQADVERNYISLLELGRNSASLKIIFKIVPALNVSVSEFMRLVEEEMNQVK</sequence>
<dbReference type="Proteomes" id="UP000245081">
    <property type="component" value="Unassembled WGS sequence"/>
</dbReference>
<feature type="domain" description="HTH cro/C1-type" evidence="1">
    <location>
        <begin position="1"/>
        <end position="55"/>
    </location>
</feature>
<name>A0A2R5F7J9_9PROT</name>
<comment type="caution">
    <text evidence="2">The sequence shown here is derived from an EMBL/GenBank/DDBJ whole genome shotgun (WGS) entry which is preliminary data.</text>
</comment>
<dbReference type="EMBL" id="BDOQ01000006">
    <property type="protein sequence ID" value="GBG14212.1"/>
    <property type="molecule type" value="Genomic_DNA"/>
</dbReference>
<gene>
    <name evidence="2" type="ORF">NMK_1777</name>
</gene>
<dbReference type="AlphaFoldDB" id="A0A2R5F7J9"/>
<accession>A0A2R5F7J9</accession>
<keyword evidence="3" id="KW-1185">Reference proteome</keyword>
<dbReference type="InterPro" id="IPR001387">
    <property type="entry name" value="Cro/C1-type_HTH"/>
</dbReference>
<dbReference type="SMART" id="SM00530">
    <property type="entry name" value="HTH_XRE"/>
    <property type="match status" value="1"/>
</dbReference>
<evidence type="ECO:0000313" key="2">
    <source>
        <dbReference type="EMBL" id="GBG14212.1"/>
    </source>
</evidence>
<protein>
    <recommendedName>
        <fullName evidence="1">HTH cro/C1-type domain-containing protein</fullName>
    </recommendedName>
</protein>
<dbReference type="Pfam" id="PF01381">
    <property type="entry name" value="HTH_3"/>
    <property type="match status" value="1"/>
</dbReference>
<dbReference type="InterPro" id="IPR010982">
    <property type="entry name" value="Lambda_DNA-bd_dom_sf"/>
</dbReference>
<dbReference type="PROSITE" id="PS50943">
    <property type="entry name" value="HTH_CROC1"/>
    <property type="match status" value="1"/>
</dbReference>
<dbReference type="GO" id="GO:0003677">
    <property type="term" value="F:DNA binding"/>
    <property type="evidence" value="ECO:0007669"/>
    <property type="project" value="InterPro"/>
</dbReference>
<evidence type="ECO:0000313" key="3">
    <source>
        <dbReference type="Proteomes" id="UP000245081"/>
    </source>
</evidence>